<evidence type="ECO:0000256" key="6">
    <source>
        <dbReference type="ARBA" id="ARBA00023136"/>
    </source>
</evidence>
<evidence type="ECO:0000256" key="5">
    <source>
        <dbReference type="ARBA" id="ARBA00022989"/>
    </source>
</evidence>
<comment type="subcellular location">
    <subcellularLocation>
        <location evidence="1 7">Cell inner membrane</location>
        <topology evidence="1 7">Multi-pass membrane protein</topology>
    </subcellularLocation>
</comment>
<feature type="transmembrane region" description="Helical" evidence="7">
    <location>
        <begin position="345"/>
        <end position="369"/>
    </location>
</feature>
<evidence type="ECO:0000256" key="4">
    <source>
        <dbReference type="ARBA" id="ARBA00022692"/>
    </source>
</evidence>
<evidence type="ECO:0000256" key="3">
    <source>
        <dbReference type="ARBA" id="ARBA00022519"/>
    </source>
</evidence>
<comment type="subunit">
    <text evidence="7">The complex comprises the extracytoplasmic solute receptor protein and the two transmembrane proteins.</text>
</comment>
<dbReference type="PANTHER" id="PTHR33362:SF5">
    <property type="entry name" value="C4-DICARBOXYLATE TRAP TRANSPORTER LARGE PERMEASE PROTEIN DCTM"/>
    <property type="match status" value="1"/>
</dbReference>
<evidence type="ECO:0000313" key="9">
    <source>
        <dbReference type="EMBL" id="QIB34533.1"/>
    </source>
</evidence>
<feature type="transmembrane region" description="Helical" evidence="7">
    <location>
        <begin position="250"/>
        <end position="268"/>
    </location>
</feature>
<dbReference type="PANTHER" id="PTHR33362">
    <property type="entry name" value="SIALIC ACID TRAP TRANSPORTER PERMEASE PROTEIN SIAT-RELATED"/>
    <property type="match status" value="1"/>
</dbReference>
<keyword evidence="10" id="KW-1185">Reference proteome</keyword>
<dbReference type="RefSeq" id="WP_163075676.1">
    <property type="nucleotide sequence ID" value="NZ_CP048630.1"/>
</dbReference>
<keyword evidence="2" id="KW-1003">Cell membrane</keyword>
<feature type="transmembrane region" description="Helical" evidence="7">
    <location>
        <begin position="280"/>
        <end position="300"/>
    </location>
</feature>
<dbReference type="AlphaFoldDB" id="A0A6P1YR56"/>
<evidence type="ECO:0000256" key="7">
    <source>
        <dbReference type="RuleBase" id="RU369079"/>
    </source>
</evidence>
<feature type="domain" description="TRAP C4-dicarboxylate transport system permease DctM subunit" evidence="8">
    <location>
        <begin position="11"/>
        <end position="426"/>
    </location>
</feature>
<evidence type="ECO:0000256" key="2">
    <source>
        <dbReference type="ARBA" id="ARBA00022475"/>
    </source>
</evidence>
<protein>
    <recommendedName>
        <fullName evidence="7">TRAP transporter large permease protein</fullName>
    </recommendedName>
</protein>
<dbReference type="InterPro" id="IPR010656">
    <property type="entry name" value="DctM"/>
</dbReference>
<gene>
    <name evidence="9" type="ORF">G3A50_13035</name>
</gene>
<dbReference type="GO" id="GO:0005886">
    <property type="term" value="C:plasma membrane"/>
    <property type="evidence" value="ECO:0007669"/>
    <property type="project" value="UniProtKB-SubCell"/>
</dbReference>
<reference evidence="9 10" key="1">
    <citation type="submission" date="2020-02" db="EMBL/GenBank/DDBJ databases">
        <authorList>
            <person name="Li G."/>
        </authorList>
    </citation>
    <scope>NUCLEOTIDE SEQUENCE [LARGE SCALE GENOMIC DNA]</scope>
    <source>
        <strain evidence="9 10">DSM 102029</strain>
    </source>
</reference>
<dbReference type="KEGG" id="apra:G3A50_13035"/>
<proteinExistence type="inferred from homology"/>
<organism evidence="9 10">
    <name type="scientific">Ancylobacter pratisalsi</name>
    <dbReference type="NCBI Taxonomy" id="1745854"/>
    <lineage>
        <taxon>Bacteria</taxon>
        <taxon>Pseudomonadati</taxon>
        <taxon>Pseudomonadota</taxon>
        <taxon>Alphaproteobacteria</taxon>
        <taxon>Hyphomicrobiales</taxon>
        <taxon>Xanthobacteraceae</taxon>
        <taxon>Ancylobacter</taxon>
    </lineage>
</organism>
<feature type="transmembrane region" description="Helical" evidence="7">
    <location>
        <begin position="375"/>
        <end position="393"/>
    </location>
</feature>
<feature type="transmembrane region" description="Helical" evidence="7">
    <location>
        <begin position="141"/>
        <end position="168"/>
    </location>
</feature>
<evidence type="ECO:0000256" key="1">
    <source>
        <dbReference type="ARBA" id="ARBA00004429"/>
    </source>
</evidence>
<name>A0A6P1YR56_9HYPH</name>
<dbReference type="PIRSF" id="PIRSF006066">
    <property type="entry name" value="HI0050"/>
    <property type="match status" value="1"/>
</dbReference>
<dbReference type="InterPro" id="IPR004681">
    <property type="entry name" value="TRAP_DctM"/>
</dbReference>
<keyword evidence="6 7" id="KW-0472">Membrane</keyword>
<feature type="transmembrane region" description="Helical" evidence="7">
    <location>
        <begin position="44"/>
        <end position="71"/>
    </location>
</feature>
<dbReference type="GO" id="GO:0022857">
    <property type="term" value="F:transmembrane transporter activity"/>
    <property type="evidence" value="ECO:0007669"/>
    <property type="project" value="UniProtKB-UniRule"/>
</dbReference>
<keyword evidence="4 7" id="KW-0812">Transmembrane</keyword>
<feature type="transmembrane region" description="Helical" evidence="7">
    <location>
        <begin position="405"/>
        <end position="430"/>
    </location>
</feature>
<comment type="function">
    <text evidence="7">Part of the tripartite ATP-independent periplasmic (TRAP) transport system.</text>
</comment>
<keyword evidence="3 7" id="KW-0997">Cell inner membrane</keyword>
<feature type="transmembrane region" description="Helical" evidence="7">
    <location>
        <begin position="12"/>
        <end position="38"/>
    </location>
</feature>
<dbReference type="Proteomes" id="UP000464751">
    <property type="component" value="Chromosome"/>
</dbReference>
<evidence type="ECO:0000259" key="8">
    <source>
        <dbReference type="Pfam" id="PF06808"/>
    </source>
</evidence>
<keyword evidence="5 7" id="KW-1133">Transmembrane helix</keyword>
<keyword evidence="7" id="KW-0813">Transport</keyword>
<accession>A0A6P1YR56</accession>
<dbReference type="Pfam" id="PF06808">
    <property type="entry name" value="DctM"/>
    <property type="match status" value="1"/>
</dbReference>
<sequence>MSGVEIGLGALVLLPVVLLLGVPIGPALIGVSFLGLWAMKGWTVALGALGVVPFNFVASWILSSLPMFLLLGHICHRAGLTNGMFNLARLWLAAVPGGLAIASVFGATGFAAMCGSSLACSATIGKIAIPKMIEAKYHPELAAGSVAVAGTIGALIPPSIILILYGLIAEVPVTQLFLAGISAGLLTSIGYVLVIVIRTRLDPSLAPPANLTVTSAERRAALCETWPALLLMLLVLGGLFGGVFTPTEAGAAGAAAAALIGFASRSLSLREFVEAVGDTAQTTCALILIGIGASLLARLLTLSGTGAFIADSLAVLDHHPAALMLAIVLLYLVLGSFLEPISCMLITLPIVLPLVATAGLERVWFGVVLTKLLEIGMITPPIGLNVFVIKGVVGDLAPTSAIFRGIFWFGLMDMAVLALLIYVPDIVLFLPLMLG</sequence>
<comment type="similarity">
    <text evidence="7">Belongs to the TRAP transporter large permease family.</text>
</comment>
<dbReference type="NCBIfam" id="TIGR00786">
    <property type="entry name" value="dctM"/>
    <property type="match status" value="1"/>
</dbReference>
<evidence type="ECO:0000313" key="10">
    <source>
        <dbReference type="Proteomes" id="UP000464751"/>
    </source>
</evidence>
<feature type="transmembrane region" description="Helical" evidence="7">
    <location>
        <begin position="174"/>
        <end position="197"/>
    </location>
</feature>
<feature type="transmembrane region" description="Helical" evidence="7">
    <location>
        <begin position="83"/>
        <end position="104"/>
    </location>
</feature>
<feature type="transmembrane region" description="Helical" evidence="7">
    <location>
        <begin position="320"/>
        <end position="338"/>
    </location>
</feature>
<dbReference type="EMBL" id="CP048630">
    <property type="protein sequence ID" value="QIB34533.1"/>
    <property type="molecule type" value="Genomic_DNA"/>
</dbReference>